<gene>
    <name evidence="2" type="ORF">ACFSB2_02320</name>
</gene>
<dbReference type="EMBL" id="JBHUCX010000008">
    <property type="protein sequence ID" value="MFD1673548.1"/>
    <property type="molecule type" value="Genomic_DNA"/>
</dbReference>
<keyword evidence="1" id="KW-0472">Membrane</keyword>
<feature type="transmembrane region" description="Helical" evidence="1">
    <location>
        <begin position="61"/>
        <end position="78"/>
    </location>
</feature>
<keyword evidence="1" id="KW-1133">Transmembrane helix</keyword>
<dbReference type="Proteomes" id="UP001597079">
    <property type="component" value="Unassembled WGS sequence"/>
</dbReference>
<keyword evidence="1" id="KW-0812">Transmembrane</keyword>
<feature type="transmembrane region" description="Helical" evidence="1">
    <location>
        <begin position="6"/>
        <end position="22"/>
    </location>
</feature>
<keyword evidence="3" id="KW-1185">Reference proteome</keyword>
<evidence type="ECO:0000256" key="1">
    <source>
        <dbReference type="SAM" id="Phobius"/>
    </source>
</evidence>
<organism evidence="2 3">
    <name type="scientific">Alicyclobacillus fodiniaquatilis</name>
    <dbReference type="NCBI Taxonomy" id="1661150"/>
    <lineage>
        <taxon>Bacteria</taxon>
        <taxon>Bacillati</taxon>
        <taxon>Bacillota</taxon>
        <taxon>Bacilli</taxon>
        <taxon>Bacillales</taxon>
        <taxon>Alicyclobacillaceae</taxon>
        <taxon>Alicyclobacillus</taxon>
    </lineage>
</organism>
<feature type="transmembrane region" description="Helical" evidence="1">
    <location>
        <begin position="34"/>
        <end position="55"/>
    </location>
</feature>
<protein>
    <submittedName>
        <fullName evidence="2">Uncharacterized protein</fullName>
    </submittedName>
</protein>
<evidence type="ECO:0000313" key="2">
    <source>
        <dbReference type="EMBL" id="MFD1673548.1"/>
    </source>
</evidence>
<reference evidence="3" key="1">
    <citation type="journal article" date="2019" name="Int. J. Syst. Evol. Microbiol.">
        <title>The Global Catalogue of Microorganisms (GCM) 10K type strain sequencing project: providing services to taxonomists for standard genome sequencing and annotation.</title>
        <authorList>
            <consortium name="The Broad Institute Genomics Platform"/>
            <consortium name="The Broad Institute Genome Sequencing Center for Infectious Disease"/>
            <person name="Wu L."/>
            <person name="Ma J."/>
        </authorList>
    </citation>
    <scope>NUCLEOTIDE SEQUENCE [LARGE SCALE GENOMIC DNA]</scope>
    <source>
        <strain evidence="3">CGMCC 1.12286</strain>
    </source>
</reference>
<proteinExistence type="predicted"/>
<feature type="transmembrane region" description="Helical" evidence="1">
    <location>
        <begin position="90"/>
        <end position="108"/>
    </location>
</feature>
<name>A0ABW4JCZ6_9BACL</name>
<dbReference type="RefSeq" id="WP_377940985.1">
    <property type="nucleotide sequence ID" value="NZ_JBHUCX010000008.1"/>
</dbReference>
<evidence type="ECO:0000313" key="3">
    <source>
        <dbReference type="Proteomes" id="UP001597079"/>
    </source>
</evidence>
<comment type="caution">
    <text evidence="2">The sequence shown here is derived from an EMBL/GenBank/DDBJ whole genome shotgun (WGS) entry which is preliminary data.</text>
</comment>
<accession>A0ABW4JCZ6</accession>
<sequence>MRSFHMVFGILLIALAIVVVIWESSSKKGVPRALRGATIGLLDLEILIGIVTWIVRTPHWSFVWHPIFMIVAVLIAHIMTTMRRPRSQRVIGWIIADVILILGAVLFYH</sequence>